<reference evidence="9 10" key="1">
    <citation type="submission" date="2014-06" db="EMBL/GenBank/DDBJ databases">
        <authorList>
            <person name="Swart Estienne"/>
        </authorList>
    </citation>
    <scope>NUCLEOTIDE SEQUENCE [LARGE SCALE GENOMIC DNA]</scope>
    <source>
        <strain evidence="9 10">130c</strain>
    </source>
</reference>
<feature type="coiled-coil region" evidence="7">
    <location>
        <begin position="79"/>
        <end position="113"/>
    </location>
</feature>
<dbReference type="GO" id="GO:0060271">
    <property type="term" value="P:cilium assembly"/>
    <property type="evidence" value="ECO:0007669"/>
    <property type="project" value="TreeGrafter"/>
</dbReference>
<feature type="coiled-coil region" evidence="7">
    <location>
        <begin position="170"/>
        <end position="197"/>
    </location>
</feature>
<feature type="coiled-coil region" evidence="7">
    <location>
        <begin position="10"/>
        <end position="44"/>
    </location>
</feature>
<sequence>MYSSHSGMGENLEDLKLEELSQKLESIEKDNEQIRRENQLFESYILRKTKDDKRLDDDYEQDKAKGKRSKKNAADKVLRLTAEQKYEIANTELETLKANIEEGREKSETLLERLKAILEGTDLSIAEIRKEAFDFGRFLSAAENGRTGKYDAEKLMKYMEDKFKSKDALIDKLQLKNVSLKTQIMKAETQIKHKEEMGDDLKFIDFHQLQIENKKHVKDIDERNKKLLQLKLNSGKTVQTLNSLKKKLQEAIKMQEMIARDMQMKKIKYERTKEDISKARGEITKAKYNNKQQEQLQLQIQNMPDPLKFVEQKNVAVDLKTSVKNWERKIEIAEVAAKKARLIIKTAGEYVEEIRRPEFLEN</sequence>
<dbReference type="Pfam" id="PF13870">
    <property type="entry name" value="CCDC113_CCDC96_CC"/>
    <property type="match status" value="1"/>
</dbReference>
<evidence type="ECO:0000259" key="8">
    <source>
        <dbReference type="Pfam" id="PF13870"/>
    </source>
</evidence>
<keyword evidence="10" id="KW-1185">Reference proteome</keyword>
<accession>A0A078B2R7</accession>
<organism evidence="9 10">
    <name type="scientific">Stylonychia lemnae</name>
    <name type="common">Ciliate</name>
    <dbReference type="NCBI Taxonomy" id="5949"/>
    <lineage>
        <taxon>Eukaryota</taxon>
        <taxon>Sar</taxon>
        <taxon>Alveolata</taxon>
        <taxon>Ciliophora</taxon>
        <taxon>Intramacronucleata</taxon>
        <taxon>Spirotrichea</taxon>
        <taxon>Stichotrichia</taxon>
        <taxon>Sporadotrichida</taxon>
        <taxon>Oxytrichidae</taxon>
        <taxon>Stylonychinae</taxon>
        <taxon>Stylonychia</taxon>
    </lineage>
</organism>
<evidence type="ECO:0000256" key="7">
    <source>
        <dbReference type="SAM" id="Coils"/>
    </source>
</evidence>
<dbReference type="OMA" id="TCQQHRA"/>
<dbReference type="PANTHER" id="PTHR15654:SF2">
    <property type="entry name" value="COILED-COIL DOMAIN-CONTAINING PROTEIN 113"/>
    <property type="match status" value="1"/>
</dbReference>
<comment type="similarity">
    <text evidence="5">Belongs to the CFAP263 family.</text>
</comment>
<name>A0A078B2R7_STYLE</name>
<feature type="domain" description="CCDC113/CCDC96 coiled-coil" evidence="8">
    <location>
        <begin position="164"/>
        <end position="335"/>
    </location>
</feature>
<evidence type="ECO:0000256" key="2">
    <source>
        <dbReference type="ARBA" id="ARBA00022794"/>
    </source>
</evidence>
<dbReference type="GO" id="GO:0005930">
    <property type="term" value="C:axoneme"/>
    <property type="evidence" value="ECO:0007669"/>
    <property type="project" value="TreeGrafter"/>
</dbReference>
<evidence type="ECO:0000256" key="3">
    <source>
        <dbReference type="ARBA" id="ARBA00023054"/>
    </source>
</evidence>
<evidence type="ECO:0000256" key="4">
    <source>
        <dbReference type="ARBA" id="ARBA00023273"/>
    </source>
</evidence>
<dbReference type="PANTHER" id="PTHR15654">
    <property type="entry name" value="COILED-COIL DOMAIN-CONTAINING PROTEIN 113-RELATED"/>
    <property type="match status" value="1"/>
</dbReference>
<evidence type="ECO:0000256" key="1">
    <source>
        <dbReference type="ARBA" id="ARBA00004138"/>
    </source>
</evidence>
<keyword evidence="2" id="KW-0970">Cilium biogenesis/degradation</keyword>
<protein>
    <recommendedName>
        <fullName evidence="6">Cilia- and flagella-associated protein 263</fullName>
    </recommendedName>
</protein>
<gene>
    <name evidence="9" type="primary">Contig3874.g4138</name>
    <name evidence="9" type="ORF">STYLEM_16911</name>
</gene>
<dbReference type="Proteomes" id="UP000039865">
    <property type="component" value="Unassembled WGS sequence"/>
</dbReference>
<dbReference type="AlphaFoldDB" id="A0A078B2R7"/>
<comment type="subcellular location">
    <subcellularLocation>
        <location evidence="1">Cell projection</location>
        <location evidence="1">Cilium</location>
    </subcellularLocation>
</comment>
<dbReference type="InParanoid" id="A0A078B2R7"/>
<evidence type="ECO:0000256" key="5">
    <source>
        <dbReference type="ARBA" id="ARBA00044506"/>
    </source>
</evidence>
<dbReference type="GO" id="GO:0036064">
    <property type="term" value="C:ciliary basal body"/>
    <property type="evidence" value="ECO:0007669"/>
    <property type="project" value="TreeGrafter"/>
</dbReference>
<keyword evidence="3 7" id="KW-0175">Coiled coil</keyword>
<evidence type="ECO:0000256" key="6">
    <source>
        <dbReference type="ARBA" id="ARBA00044798"/>
    </source>
</evidence>
<evidence type="ECO:0000313" key="10">
    <source>
        <dbReference type="Proteomes" id="UP000039865"/>
    </source>
</evidence>
<evidence type="ECO:0000313" key="9">
    <source>
        <dbReference type="EMBL" id="CDW87798.1"/>
    </source>
</evidence>
<proteinExistence type="inferred from homology"/>
<dbReference type="InterPro" id="IPR051885">
    <property type="entry name" value="CC_CF"/>
</dbReference>
<dbReference type="OrthoDB" id="10259713at2759"/>
<dbReference type="EMBL" id="CCKQ01015949">
    <property type="protein sequence ID" value="CDW87798.1"/>
    <property type="molecule type" value="Genomic_DNA"/>
</dbReference>
<dbReference type="InterPro" id="IPR025254">
    <property type="entry name" value="CCDC113/CCDC96_CC"/>
</dbReference>
<keyword evidence="4" id="KW-0966">Cell projection</keyword>